<dbReference type="EMBL" id="MT771343">
    <property type="protein sequence ID" value="QOC56061.1"/>
    <property type="molecule type" value="Genomic_DNA"/>
</dbReference>
<accession>A0A7L7SII0</accession>
<name>A0A7L7SII0_9CAUD</name>
<dbReference type="GeneID" id="65128393"/>
<protein>
    <submittedName>
        <fullName evidence="1">Uncharacterized protein</fullName>
    </submittedName>
</protein>
<organism evidence="1 2">
    <name type="scientific">Gordonia phage Clown</name>
    <dbReference type="NCBI Taxonomy" id="2759393"/>
    <lineage>
        <taxon>Viruses</taxon>
        <taxon>Duplodnaviria</taxon>
        <taxon>Heunggongvirae</taxon>
        <taxon>Uroviricota</taxon>
        <taxon>Caudoviricetes</taxon>
        <taxon>Stackebrandtviridae</taxon>
        <taxon>Frickvirinae</taxon>
        <taxon>Clownvirus</taxon>
        <taxon>Clownvirus clown</taxon>
    </lineage>
</organism>
<dbReference type="KEGG" id="vg:65128393"/>
<keyword evidence="2" id="KW-1185">Reference proteome</keyword>
<sequence>MKGPTPMSTGPDHYREAERLLAGADETIANLPPEERVVVLMSQAQVHATLALAAATALSGVISNTVAPDTAINELAYDTETITAVNDWHESAIR</sequence>
<dbReference type="RefSeq" id="YP_010110103.1">
    <property type="nucleotide sequence ID" value="NC_055867.1"/>
</dbReference>
<reference evidence="1 2" key="1">
    <citation type="submission" date="2020-07" db="EMBL/GenBank/DDBJ databases">
        <authorList>
            <person name="Bortz R.L."/>
            <person name="Bai C."/>
            <person name="Brody A."/>
            <person name="Douse D."/>
            <person name="Feder N.M."/>
            <person name="Fischer E."/>
            <person name="Kim I."/>
            <person name="Kornbau S."/>
            <person name="Malek C.E."/>
            <person name="Menendez J.A."/>
            <person name="Moore R.J."/>
            <person name="Pinkovsky V.I."/>
            <person name="Raghavan D."/>
            <person name="Reznik A.S."/>
            <person name="Sciarra A.R."/>
            <person name="Starinsky S.F."/>
            <person name="Vaughan O."/>
            <person name="Walker S.E."/>
            <person name="Wiemann J."/>
            <person name="Butela K.A."/>
            <person name="Garlena R.A."/>
            <person name="Russell D.A."/>
            <person name="Pope W.H."/>
            <person name="Jacobs-Sera D."/>
            <person name="Hatfull G.F."/>
        </authorList>
    </citation>
    <scope>NUCLEOTIDE SEQUENCE [LARGE SCALE GENOMIC DNA]</scope>
</reference>
<evidence type="ECO:0000313" key="2">
    <source>
        <dbReference type="Proteomes" id="UP000516645"/>
    </source>
</evidence>
<dbReference type="Proteomes" id="UP000516645">
    <property type="component" value="Segment"/>
</dbReference>
<gene>
    <name evidence="1" type="primary">63</name>
    <name evidence="1" type="ORF">SEA_CLOWN_63</name>
</gene>
<evidence type="ECO:0000313" key="1">
    <source>
        <dbReference type="EMBL" id="QOC56061.1"/>
    </source>
</evidence>
<proteinExistence type="predicted"/>